<feature type="domain" description="PDZ" evidence="7">
    <location>
        <begin position="107"/>
        <end position="184"/>
    </location>
</feature>
<dbReference type="InterPro" id="IPR004447">
    <property type="entry name" value="Peptidase_S41A"/>
</dbReference>
<reference evidence="9" key="2">
    <citation type="submission" date="2011-04" db="EMBL/GenBank/DDBJ databases">
        <title>The complete genome of chromosome of Treponema succinifaciens DSM 2489.</title>
        <authorList>
            <person name="Lucas S."/>
            <person name="Copeland A."/>
            <person name="Lapidus A."/>
            <person name="Bruce D."/>
            <person name="Goodwin L."/>
            <person name="Pitluck S."/>
            <person name="Peters L."/>
            <person name="Kyrpides N."/>
            <person name="Mavromatis K."/>
            <person name="Ivanova N."/>
            <person name="Ovchinnikova G."/>
            <person name="Teshima H."/>
            <person name="Detter J.C."/>
            <person name="Tapia R."/>
            <person name="Han C."/>
            <person name="Land M."/>
            <person name="Hauser L."/>
            <person name="Markowitz V."/>
            <person name="Cheng J.-F."/>
            <person name="Hugenholtz P."/>
            <person name="Woyke T."/>
            <person name="Wu D."/>
            <person name="Gronow S."/>
            <person name="Wellnitz S."/>
            <person name="Brambilla E."/>
            <person name="Klenk H.-P."/>
            <person name="Eisen J.A."/>
        </authorList>
    </citation>
    <scope>NUCLEOTIDE SEQUENCE [LARGE SCALE GENOMIC DNA]</scope>
    <source>
        <strain evidence="9">ATCC 33096 / DSM 2489 / 6091</strain>
    </source>
</reference>
<evidence type="ECO:0000256" key="6">
    <source>
        <dbReference type="SAM" id="SignalP"/>
    </source>
</evidence>
<evidence type="ECO:0000313" key="8">
    <source>
        <dbReference type="EMBL" id="AEB13034.1"/>
    </source>
</evidence>
<evidence type="ECO:0000256" key="2">
    <source>
        <dbReference type="ARBA" id="ARBA00022670"/>
    </source>
</evidence>
<dbReference type="Proteomes" id="UP000006852">
    <property type="component" value="Chromosome"/>
</dbReference>
<feature type="chain" id="PRO_5005676068" evidence="6">
    <location>
        <begin position="25"/>
        <end position="484"/>
    </location>
</feature>
<dbReference type="Pfam" id="PF22694">
    <property type="entry name" value="CtpB_N-like"/>
    <property type="match status" value="1"/>
</dbReference>
<gene>
    <name evidence="8" type="ordered locus">Tresu_0064</name>
</gene>
<dbReference type="Gene3D" id="3.30.750.44">
    <property type="match status" value="1"/>
</dbReference>
<proteinExistence type="inferred from homology"/>
<dbReference type="NCBIfam" id="TIGR00225">
    <property type="entry name" value="prc"/>
    <property type="match status" value="1"/>
</dbReference>
<dbReference type="InterPro" id="IPR055210">
    <property type="entry name" value="CtpA/B_N"/>
</dbReference>
<evidence type="ECO:0000256" key="4">
    <source>
        <dbReference type="ARBA" id="ARBA00022825"/>
    </source>
</evidence>
<dbReference type="InterPro" id="IPR005151">
    <property type="entry name" value="Tail-specific_protease"/>
</dbReference>
<evidence type="ECO:0000259" key="7">
    <source>
        <dbReference type="PROSITE" id="PS50106"/>
    </source>
</evidence>
<dbReference type="GO" id="GO:0004175">
    <property type="term" value="F:endopeptidase activity"/>
    <property type="evidence" value="ECO:0007669"/>
    <property type="project" value="TreeGrafter"/>
</dbReference>
<dbReference type="CDD" id="cd06782">
    <property type="entry name" value="cpPDZ_CPP-like"/>
    <property type="match status" value="1"/>
</dbReference>
<keyword evidence="2 5" id="KW-0645">Protease</keyword>
<comment type="similarity">
    <text evidence="1 5">Belongs to the peptidase S41A family.</text>
</comment>
<dbReference type="Pfam" id="PF03572">
    <property type="entry name" value="Peptidase_S41"/>
    <property type="match status" value="1"/>
</dbReference>
<dbReference type="HOGENOM" id="CLU_017295_3_0_12"/>
<dbReference type="RefSeq" id="WP_013700345.1">
    <property type="nucleotide sequence ID" value="NC_015385.1"/>
</dbReference>
<keyword evidence="6" id="KW-0732">Signal</keyword>
<accession>F2NU70</accession>
<keyword evidence="4 5" id="KW-0720">Serine protease</keyword>
<name>F2NU70_TRES6</name>
<dbReference type="GeneID" id="302997314"/>
<dbReference type="SMART" id="SM00245">
    <property type="entry name" value="TSPc"/>
    <property type="match status" value="1"/>
</dbReference>
<keyword evidence="9" id="KW-1185">Reference proteome</keyword>
<feature type="signal peptide" evidence="6">
    <location>
        <begin position="1"/>
        <end position="24"/>
    </location>
</feature>
<dbReference type="eggNOG" id="COG0793">
    <property type="taxonomic scope" value="Bacteria"/>
</dbReference>
<dbReference type="InterPro" id="IPR041489">
    <property type="entry name" value="PDZ_6"/>
</dbReference>
<dbReference type="GO" id="GO:0007165">
    <property type="term" value="P:signal transduction"/>
    <property type="evidence" value="ECO:0007669"/>
    <property type="project" value="TreeGrafter"/>
</dbReference>
<dbReference type="InterPro" id="IPR036034">
    <property type="entry name" value="PDZ_sf"/>
</dbReference>
<dbReference type="InterPro" id="IPR001478">
    <property type="entry name" value="PDZ"/>
</dbReference>
<dbReference type="CDD" id="cd07560">
    <property type="entry name" value="Peptidase_S41_CPP"/>
    <property type="match status" value="1"/>
</dbReference>
<sequence length="484" mass="53645">MKIAKKLLKATRIFSAFILFSIFASQCFSQSNSSSSDIDSAKQRQFLKVIDQLYYFIQQNYVEEVDPQILYEGALKGMLGALDDPYSVYMAQSEWRSLTDTTVGNFGGVGLSITKPLVSTEEKPAYVEVAEPIENTPGAKAGIQSGDLIVAVDGVDTSTITMDEVLSMLRGTVGESVTVKIRRRNTLEFERTLVRAVIQNPSVKYGMIEGEKIGYLRLTEFSVNTAAKVQEALDSFKEASFNGLIIDLRNNGGGLLDSAVDIADKFIDEGIIVSTKSRLAYENAVYHAVKRKTVVRGIPIVVLINRATASASEILSGALKDTKTAYLVGEKSFGKGSVQVPRGLVNNDGFKITVAKYYSPSDTNIDKIGIKPDLEVLYPDFTEEEQKDWHALEESGAIADYVDSHQNMTEAEIASYAKTLQTKYKLEERLLRKMIRNELDRTRSPRLYDLDYDSQLKAAIEVIKGGNFAELMASTKTLKEQQEQ</sequence>
<dbReference type="GO" id="GO:0006508">
    <property type="term" value="P:proteolysis"/>
    <property type="evidence" value="ECO:0007669"/>
    <property type="project" value="UniProtKB-KW"/>
</dbReference>
<dbReference type="Gene3D" id="3.90.226.10">
    <property type="entry name" value="2-enoyl-CoA Hydratase, Chain A, domain 1"/>
    <property type="match status" value="1"/>
</dbReference>
<dbReference type="PROSITE" id="PS50106">
    <property type="entry name" value="PDZ"/>
    <property type="match status" value="1"/>
</dbReference>
<dbReference type="PANTHER" id="PTHR32060:SF30">
    <property type="entry name" value="CARBOXY-TERMINAL PROCESSING PROTEASE CTPA"/>
    <property type="match status" value="1"/>
</dbReference>
<reference evidence="8 9" key="1">
    <citation type="journal article" date="2011" name="Stand. Genomic Sci.">
        <title>Complete genome sequence of Treponema succinifaciens type strain (6091).</title>
        <authorList>
            <person name="Han C."/>
            <person name="Gronow S."/>
            <person name="Teshima H."/>
            <person name="Lapidus A."/>
            <person name="Nolan M."/>
            <person name="Lucas S."/>
            <person name="Hammon N."/>
            <person name="Deshpande S."/>
            <person name="Cheng J.F."/>
            <person name="Zeytun A."/>
            <person name="Tapia R."/>
            <person name="Goodwin L."/>
            <person name="Pitluck S."/>
            <person name="Liolios K."/>
            <person name="Pagani I."/>
            <person name="Ivanova N."/>
            <person name="Mavromatis K."/>
            <person name="Mikhailova N."/>
            <person name="Huntemann M."/>
            <person name="Pati A."/>
            <person name="Chen A."/>
            <person name="Palaniappan K."/>
            <person name="Land M."/>
            <person name="Hauser L."/>
            <person name="Brambilla E.M."/>
            <person name="Rohde M."/>
            <person name="Goker M."/>
            <person name="Woyke T."/>
            <person name="Bristow J."/>
            <person name="Eisen J.A."/>
            <person name="Markowitz V."/>
            <person name="Hugenholtz P."/>
            <person name="Kyrpides N.C."/>
            <person name="Klenk H.P."/>
            <person name="Detter J.C."/>
        </authorList>
    </citation>
    <scope>NUCLEOTIDE SEQUENCE [LARGE SCALE GENOMIC DNA]</scope>
    <source>
        <strain evidence="9">ATCC 33096 / DSM 2489 / 6091</strain>
    </source>
</reference>
<dbReference type="Gene3D" id="2.30.42.10">
    <property type="match status" value="1"/>
</dbReference>
<dbReference type="OrthoDB" id="9812068at2"/>
<dbReference type="PANTHER" id="PTHR32060">
    <property type="entry name" value="TAIL-SPECIFIC PROTEASE"/>
    <property type="match status" value="1"/>
</dbReference>
<dbReference type="Pfam" id="PF17820">
    <property type="entry name" value="PDZ_6"/>
    <property type="match status" value="1"/>
</dbReference>
<dbReference type="AlphaFoldDB" id="F2NU70"/>
<dbReference type="GO" id="GO:0008236">
    <property type="term" value="F:serine-type peptidase activity"/>
    <property type="evidence" value="ECO:0007669"/>
    <property type="project" value="UniProtKB-KW"/>
</dbReference>
<evidence type="ECO:0000256" key="3">
    <source>
        <dbReference type="ARBA" id="ARBA00022801"/>
    </source>
</evidence>
<dbReference type="InterPro" id="IPR029045">
    <property type="entry name" value="ClpP/crotonase-like_dom_sf"/>
</dbReference>
<dbReference type="SMART" id="SM00228">
    <property type="entry name" value="PDZ"/>
    <property type="match status" value="1"/>
</dbReference>
<dbReference type="MEROPS" id="S41.004"/>
<dbReference type="KEGG" id="tsu:Tresu_0064"/>
<evidence type="ECO:0000313" key="9">
    <source>
        <dbReference type="Proteomes" id="UP000006852"/>
    </source>
</evidence>
<dbReference type="GO" id="GO:0030288">
    <property type="term" value="C:outer membrane-bounded periplasmic space"/>
    <property type="evidence" value="ECO:0007669"/>
    <property type="project" value="TreeGrafter"/>
</dbReference>
<dbReference type="SUPFAM" id="SSF52096">
    <property type="entry name" value="ClpP/crotonase"/>
    <property type="match status" value="1"/>
</dbReference>
<dbReference type="SUPFAM" id="SSF50156">
    <property type="entry name" value="PDZ domain-like"/>
    <property type="match status" value="1"/>
</dbReference>
<protein>
    <submittedName>
        <fullName evidence="8">Carboxyl-terminal protease</fullName>
    </submittedName>
</protein>
<evidence type="ECO:0000256" key="5">
    <source>
        <dbReference type="RuleBase" id="RU004404"/>
    </source>
</evidence>
<organism evidence="8 9">
    <name type="scientific">Treponema succinifaciens (strain ATCC 33096 / DSM 2489 / 6091)</name>
    <dbReference type="NCBI Taxonomy" id="869209"/>
    <lineage>
        <taxon>Bacteria</taxon>
        <taxon>Pseudomonadati</taxon>
        <taxon>Spirochaetota</taxon>
        <taxon>Spirochaetia</taxon>
        <taxon>Spirochaetales</taxon>
        <taxon>Treponemataceae</taxon>
        <taxon>Treponema</taxon>
    </lineage>
</organism>
<keyword evidence="3 5" id="KW-0378">Hydrolase</keyword>
<dbReference type="EMBL" id="CP002631">
    <property type="protein sequence ID" value="AEB13034.1"/>
    <property type="molecule type" value="Genomic_DNA"/>
</dbReference>
<evidence type="ECO:0000256" key="1">
    <source>
        <dbReference type="ARBA" id="ARBA00009179"/>
    </source>
</evidence>
<dbReference type="STRING" id="869209.Tresu_0064"/>